<feature type="chain" id="PRO_5038742763" description="Extracellular solute-binding protein" evidence="1">
    <location>
        <begin position="23"/>
        <end position="556"/>
    </location>
</feature>
<keyword evidence="3" id="KW-1185">Reference proteome</keyword>
<evidence type="ECO:0000313" key="2">
    <source>
        <dbReference type="EMBL" id="RXZ62139.1"/>
    </source>
</evidence>
<dbReference type="Proteomes" id="UP000291269">
    <property type="component" value="Unassembled WGS sequence"/>
</dbReference>
<feature type="signal peptide" evidence="1">
    <location>
        <begin position="1"/>
        <end position="22"/>
    </location>
</feature>
<name>A0A4Q2KDP7_9FIRM</name>
<dbReference type="RefSeq" id="WP_129225540.1">
    <property type="nucleotide sequence ID" value="NZ_SDOZ01000002.1"/>
</dbReference>
<evidence type="ECO:0000256" key="1">
    <source>
        <dbReference type="SAM" id="SignalP"/>
    </source>
</evidence>
<dbReference type="OrthoDB" id="2491264at2"/>
<accession>A0A4Q2KDP7</accession>
<dbReference type="Gene3D" id="3.40.190.10">
    <property type="entry name" value="Periplasmic binding protein-like II"/>
    <property type="match status" value="2"/>
</dbReference>
<sequence length="556" mass="62850">MKQKTFAKIAGLVLSAALLFSAVGCGGKGKTQDKDWETLGYQWADTQKPIVKEKGLVEYEILAQKNSLTPDYNTLKVFQDLYDKTNVDIHWKNITESAYAERKTLILSDKDNWPDAIYHAGFTNAEVARYSRRGTILPISDYLEYMPNFSAILERRPDIRAAITSFDGKIYSLPRIDEMGLTANPNLLFINKNWLNALIDSGDISFLTHADVADGLQLNLQQMSEILTLFKDKDMNGNGKDDEIPLSFVFNHWQGNQTDLYGAFGVPDNPDHLTIINDKVVCTATDKKFQSATNFLADWVKREIVPKSVFENSQDAFLASGKGIEKLGAFYWWESETVVSNPANYILLNPLKGMNGEQVLGVSNYPEISTGGVVLMSTCPNPEVLLTYFDRHFDPVESAQLNYGPIGVVYEEERDANGKLVQKPTPEGMTADEFRLQNAPMGIMCLTEYEWDNYVNMEPRAQLRLERLEKYANPYNPDNVQRIPTLSYSLEEINVLAQYETNVRSYIMQNLMKWLLNGGVNDADFAAFGTKLNEIGLQKVLECYQSAFGRYLENQS</sequence>
<keyword evidence="1" id="KW-0732">Signal</keyword>
<evidence type="ECO:0008006" key="4">
    <source>
        <dbReference type="Google" id="ProtNLM"/>
    </source>
</evidence>
<dbReference type="AlphaFoldDB" id="A0A4Q2KDP7"/>
<comment type="caution">
    <text evidence="2">The sequence shown here is derived from an EMBL/GenBank/DDBJ whole genome shotgun (WGS) entry which is preliminary data.</text>
</comment>
<gene>
    <name evidence="2" type="ORF">ESZ91_07035</name>
</gene>
<dbReference type="SUPFAM" id="SSF53850">
    <property type="entry name" value="Periplasmic binding protein-like II"/>
    <property type="match status" value="1"/>
</dbReference>
<dbReference type="PROSITE" id="PS51257">
    <property type="entry name" value="PROKAR_LIPOPROTEIN"/>
    <property type="match status" value="1"/>
</dbReference>
<dbReference type="EMBL" id="SDOZ01000002">
    <property type="protein sequence ID" value="RXZ62139.1"/>
    <property type="molecule type" value="Genomic_DNA"/>
</dbReference>
<evidence type="ECO:0000313" key="3">
    <source>
        <dbReference type="Proteomes" id="UP000291269"/>
    </source>
</evidence>
<reference evidence="2 3" key="1">
    <citation type="journal article" date="2019" name="Gut">
        <title>Antibiotics-induced monodominance of a novel gut bacterial order.</title>
        <authorList>
            <person name="Hildebrand F."/>
            <person name="Moitinho-Silva L."/>
            <person name="Blasche S."/>
            <person name="Jahn M.T."/>
            <person name="Gossmann T.I."/>
            <person name="Heuerta-Cepas J."/>
            <person name="Hercog R."/>
            <person name="Luetge M."/>
            <person name="Bahram M."/>
            <person name="Pryszlak A."/>
            <person name="Alves R.J."/>
            <person name="Waszak S.M."/>
            <person name="Zhu A."/>
            <person name="Ye L."/>
            <person name="Costea P.I."/>
            <person name="Aalvink S."/>
            <person name="Belzer C."/>
            <person name="Forslund S.K."/>
            <person name="Sunagawa S."/>
            <person name="Hentschel U."/>
            <person name="Merten C."/>
            <person name="Patil K.R."/>
            <person name="Benes V."/>
            <person name="Bork P."/>
        </authorList>
    </citation>
    <scope>NUCLEOTIDE SEQUENCE [LARGE SCALE GENOMIC DNA]</scope>
    <source>
        <strain evidence="2 3">HDS1380</strain>
    </source>
</reference>
<protein>
    <recommendedName>
        <fullName evidence="4">Extracellular solute-binding protein</fullName>
    </recommendedName>
</protein>
<organism evidence="2 3">
    <name type="scientific">Candidatus Borkfalkia ceftriaxoniphila</name>
    <dbReference type="NCBI Taxonomy" id="2508949"/>
    <lineage>
        <taxon>Bacteria</taxon>
        <taxon>Bacillati</taxon>
        <taxon>Bacillota</taxon>
        <taxon>Clostridia</taxon>
        <taxon>Christensenellales</taxon>
        <taxon>Christensenellaceae</taxon>
        <taxon>Candidatus Borkfalkia</taxon>
    </lineage>
</organism>
<proteinExistence type="predicted"/>